<evidence type="ECO:0000313" key="2">
    <source>
        <dbReference type="Proteomes" id="UP000653002"/>
    </source>
</evidence>
<organism evidence="1 2">
    <name type="scientific">Xanthomonas citri pv. citri</name>
    <dbReference type="NCBI Taxonomy" id="611301"/>
    <lineage>
        <taxon>Bacteria</taxon>
        <taxon>Pseudomonadati</taxon>
        <taxon>Pseudomonadota</taxon>
        <taxon>Gammaproteobacteria</taxon>
        <taxon>Lysobacterales</taxon>
        <taxon>Lysobacteraceae</taxon>
        <taxon>Xanthomonas</taxon>
    </lineage>
</organism>
<dbReference type="AlphaFoldDB" id="A0A8I0H1Z6"/>
<reference evidence="1" key="1">
    <citation type="submission" date="2020-01" db="EMBL/GenBank/DDBJ databases">
        <authorList>
            <person name="Richard D."/>
        </authorList>
    </citation>
    <scope>NUCLEOTIDE SEQUENCE</scope>
    <source>
        <strain evidence="1">JP541</strain>
    </source>
</reference>
<comment type="caution">
    <text evidence="1">The sequence shown here is derived from an EMBL/GenBank/DDBJ whole genome shotgun (WGS) entry which is preliminary data.</text>
</comment>
<sequence>AANEETNSINSGLVYGIEVLGQVPGDEVVVSVFNPTSEIIGIEAGSVLVQVLHLFSYHTVPEKE</sequence>
<dbReference type="Proteomes" id="UP000653002">
    <property type="component" value="Unassembled WGS sequence"/>
</dbReference>
<accession>A0A8I0H1Z6</accession>
<feature type="non-terminal residue" evidence="1">
    <location>
        <position position="1"/>
    </location>
</feature>
<protein>
    <submittedName>
        <fullName evidence="1">Uncharacterized protein</fullName>
    </submittedName>
</protein>
<gene>
    <name evidence="1" type="ORF">GUH15_00170</name>
</gene>
<proteinExistence type="predicted"/>
<name>A0A8I0H1Z6_XANCI</name>
<evidence type="ECO:0000313" key="1">
    <source>
        <dbReference type="EMBL" id="MBD4334514.1"/>
    </source>
</evidence>
<dbReference type="EMBL" id="JAABFR010000048">
    <property type="protein sequence ID" value="MBD4334514.1"/>
    <property type="molecule type" value="Genomic_DNA"/>
</dbReference>